<name>A0A1B0BMD4_9MUSC</name>
<dbReference type="InterPro" id="IPR023210">
    <property type="entry name" value="NADP_OxRdtase_dom"/>
</dbReference>
<keyword evidence="2" id="KW-0521">NADP</keyword>
<sequence length="1245" mass="141084">MYFRDELFICTKLWHTYADPDRVILGCERSLKNLGLDYIDLYLIHSPLAAQANDDSLYPTTKDGKPAYADVDYVCTWRAMEDLLKEGLCKSIGISNFNLKQIDRILEYGTIVPQNLQIEHHPYLTQTALLGYCRAHNIAVTAYAPLGSPNRPWAFKDTPKALLNDRKASKHVLAIAKKHDKSPAQILIRYQIEKGLATIPNAGRSEKFLCENINVFDFCLRPEDMVALHGLNANRRYFKFTGHKMDKINLLTIYTVNTYLNMRWQRLACIHTGSILSAKMPDTRTKIPDIVMNNELRMPVLGIGTWGIKPSEMVNIIKKAIDYGYRHIDTASLHKNERQIGEAIKKKIDEDAVKREELFIVSKLWNTSHDPENVKCACRKSLCNLGLDYIDLYLMHTPMGAPSPHDENEFAPTKNGKPLFTSVDYLSTWQAMENLVKEGLCKSIGISNFNIDQIKRLLDNCTITPQVLQIEHHPYLRQKELTDFCENERIAITAYAPLGSPNRPWAGKDTSDVLMCDPQASKVISIARRHKKSPAQVLIRYQIDLGHATIPNPGRSEENMLENISVFNFNLRSQDMVALTNLDSDVRPKMYKINFLAKSIIKPLNIAIDVNSYLACRRGSSAQAEISPVPCITLNNGCKMPALGLGTWGANDDFVNLEKVGKGKRKSAPVEPDEWVDITKRAIDCGYRHIDTALLYRNEKQIGQAIKEKIKEKVIKREDIFIVTKLWNTFHDPENVLAGCKKSLKNLCLDYVDMYLMHSPMGAPAQKDDNIYAPTKNGKPLFTDTDYVCTWRAMEELVKKGLCKNIGICNFNINQLERLLKYAKIPPQNLQMEHHPYLTQKELTGFCRALKIIITCYAPLGSPNRPWAGKDSAKILLKDPQASHATIPNPGKGKEHMAENICIFDFCLAPEDIEVLDALNANVRYFKFTGARNASTEVPTLCLNNGSKMPALGLGTWGATEGYQCIEKFDASEAPATGRTKPEEMVDAMKCALDIGYRLVDTAFLYKNEQQIGQVIKAKIEEKTLKREDIFVVTKLWNSFHNPKNVKTACEKSLKNLSMDYIDLYLMHTPMGAQLTDDPYNFSSVNKDGKPSFSDDDYICTWQAMEDLVDKCFCKSIGICNFNLDQMKRLIQHAKIKPQVLQMELHPYLTQKELCEYCKCHKIVLNIAEKHNKTPAQVLIRYPIDLGYATIPQSGKSVEFMKENFDALNFKLCPEDVQCLDSLNANLRFFCFTGAAGHPHHPFGL</sequence>
<evidence type="ECO:0000313" key="6">
    <source>
        <dbReference type="Proteomes" id="UP000092460"/>
    </source>
</evidence>
<feature type="domain" description="NADP-dependent oxidoreductase" evidence="4">
    <location>
        <begin position="301"/>
        <end position="582"/>
    </location>
</feature>
<evidence type="ECO:0000313" key="5">
    <source>
        <dbReference type="EnsemblMetazoa" id="GPPI034678-PA"/>
    </source>
</evidence>
<dbReference type="AlphaFoldDB" id="A0A1B0BMD4"/>
<dbReference type="STRING" id="67801.A0A1B0BMD4"/>
<dbReference type="GO" id="GO:0016491">
    <property type="term" value="F:oxidoreductase activity"/>
    <property type="evidence" value="ECO:0007669"/>
    <property type="project" value="UniProtKB-KW"/>
</dbReference>
<evidence type="ECO:0000256" key="3">
    <source>
        <dbReference type="ARBA" id="ARBA00023002"/>
    </source>
</evidence>
<evidence type="ECO:0000259" key="4">
    <source>
        <dbReference type="Pfam" id="PF00248"/>
    </source>
</evidence>
<keyword evidence="3" id="KW-0560">Oxidoreductase</keyword>
<comment type="similarity">
    <text evidence="1">Belongs to the aldo/keto reductase family.</text>
</comment>
<organism evidence="5 6">
    <name type="scientific">Glossina palpalis gambiensis</name>
    <dbReference type="NCBI Taxonomy" id="67801"/>
    <lineage>
        <taxon>Eukaryota</taxon>
        <taxon>Metazoa</taxon>
        <taxon>Ecdysozoa</taxon>
        <taxon>Arthropoda</taxon>
        <taxon>Hexapoda</taxon>
        <taxon>Insecta</taxon>
        <taxon>Pterygota</taxon>
        <taxon>Neoptera</taxon>
        <taxon>Endopterygota</taxon>
        <taxon>Diptera</taxon>
        <taxon>Brachycera</taxon>
        <taxon>Muscomorpha</taxon>
        <taxon>Hippoboscoidea</taxon>
        <taxon>Glossinidae</taxon>
        <taxon>Glossina</taxon>
    </lineage>
</organism>
<dbReference type="InterPro" id="IPR036812">
    <property type="entry name" value="NAD(P)_OxRdtase_dom_sf"/>
</dbReference>
<reference evidence="5" key="2">
    <citation type="submission" date="2020-05" db="UniProtKB">
        <authorList>
            <consortium name="EnsemblMetazoa"/>
        </authorList>
    </citation>
    <scope>IDENTIFICATION</scope>
    <source>
        <strain evidence="5">IAEA</strain>
    </source>
</reference>
<feature type="domain" description="NADP-dependent oxidoreductase" evidence="4">
    <location>
        <begin position="643"/>
        <end position="863"/>
    </location>
</feature>
<protein>
    <recommendedName>
        <fullName evidence="4">NADP-dependent oxidoreductase domain-containing protein</fullName>
    </recommendedName>
</protein>
<proteinExistence type="inferred from homology"/>
<dbReference type="PANTHER" id="PTHR11732">
    <property type="entry name" value="ALDO/KETO REDUCTASE"/>
    <property type="match status" value="1"/>
</dbReference>
<dbReference type="Gene3D" id="3.20.20.100">
    <property type="entry name" value="NADP-dependent oxidoreductase domain"/>
    <property type="match status" value="4"/>
</dbReference>
<dbReference type="FunFam" id="3.20.20.100:FF:000006">
    <property type="entry name" value="Aldo-keto reductase family 1 member A1"/>
    <property type="match status" value="1"/>
</dbReference>
<dbReference type="PROSITE" id="PS00798">
    <property type="entry name" value="ALDOKETO_REDUCTASE_1"/>
    <property type="match status" value="3"/>
</dbReference>
<dbReference type="Pfam" id="PF00248">
    <property type="entry name" value="Aldo_ket_red"/>
    <property type="match status" value="4"/>
</dbReference>
<keyword evidence="6" id="KW-1185">Reference proteome</keyword>
<accession>A0A1B0BMD4</accession>
<dbReference type="PRINTS" id="PR00069">
    <property type="entry name" value="ALDKETRDTASE"/>
</dbReference>
<dbReference type="SUPFAM" id="SSF51430">
    <property type="entry name" value="NAD(P)-linked oxidoreductase"/>
    <property type="match status" value="4"/>
</dbReference>
<feature type="domain" description="NADP-dependent oxidoreductase" evidence="4">
    <location>
        <begin position="952"/>
        <end position="1163"/>
    </location>
</feature>
<evidence type="ECO:0000256" key="1">
    <source>
        <dbReference type="ARBA" id="ARBA00007905"/>
    </source>
</evidence>
<dbReference type="VEuPathDB" id="VectorBase:GPPI034678"/>
<feature type="domain" description="NADP-dependent oxidoreductase" evidence="4">
    <location>
        <begin position="4"/>
        <end position="231"/>
    </location>
</feature>
<dbReference type="InterPro" id="IPR018170">
    <property type="entry name" value="Aldo/ket_reductase_CS"/>
</dbReference>
<dbReference type="EnsemblMetazoa" id="GPPI034678-RA">
    <property type="protein sequence ID" value="GPPI034678-PA"/>
    <property type="gene ID" value="GPPI034678"/>
</dbReference>
<dbReference type="EMBL" id="JXJN01016824">
    <property type="status" value="NOT_ANNOTATED_CDS"/>
    <property type="molecule type" value="Genomic_DNA"/>
</dbReference>
<evidence type="ECO:0000256" key="2">
    <source>
        <dbReference type="ARBA" id="ARBA00022857"/>
    </source>
</evidence>
<reference evidence="6" key="1">
    <citation type="submission" date="2015-01" db="EMBL/GenBank/DDBJ databases">
        <authorList>
            <person name="Aksoy S."/>
            <person name="Warren W."/>
            <person name="Wilson R.K."/>
        </authorList>
    </citation>
    <scope>NUCLEOTIDE SEQUENCE [LARGE SCALE GENOMIC DNA]</scope>
    <source>
        <strain evidence="6">IAEA</strain>
    </source>
</reference>
<dbReference type="InterPro" id="IPR020471">
    <property type="entry name" value="AKR"/>
</dbReference>
<dbReference type="PROSITE" id="PS00062">
    <property type="entry name" value="ALDOKETO_REDUCTASE_2"/>
    <property type="match status" value="4"/>
</dbReference>
<dbReference type="EMBL" id="JXJN01016823">
    <property type="status" value="NOT_ANNOTATED_CDS"/>
    <property type="molecule type" value="Genomic_DNA"/>
</dbReference>
<dbReference type="Proteomes" id="UP000092460">
    <property type="component" value="Unassembled WGS sequence"/>
</dbReference>